<evidence type="ECO:0000256" key="5">
    <source>
        <dbReference type="ARBA" id="ARBA00023136"/>
    </source>
</evidence>
<evidence type="ECO:0000313" key="7">
    <source>
        <dbReference type="EMBL" id="MET1256454.1"/>
    </source>
</evidence>
<dbReference type="CDD" id="cd07984">
    <property type="entry name" value="LPLAT_LABLAT-like"/>
    <property type="match status" value="1"/>
</dbReference>
<dbReference type="PANTHER" id="PTHR30606">
    <property type="entry name" value="LIPID A BIOSYNTHESIS LAUROYL ACYLTRANSFERASE"/>
    <property type="match status" value="1"/>
</dbReference>
<keyword evidence="6 7" id="KW-0012">Acyltransferase</keyword>
<evidence type="ECO:0000256" key="2">
    <source>
        <dbReference type="ARBA" id="ARBA00022475"/>
    </source>
</evidence>
<keyword evidence="4" id="KW-0808">Transferase</keyword>
<keyword evidence="8" id="KW-1185">Reference proteome</keyword>
<comment type="subcellular location">
    <subcellularLocation>
        <location evidence="1">Cell inner membrane</location>
    </subcellularLocation>
</comment>
<evidence type="ECO:0000313" key="8">
    <source>
        <dbReference type="Proteomes" id="UP001548189"/>
    </source>
</evidence>
<keyword evidence="2" id="KW-1003">Cell membrane</keyword>
<evidence type="ECO:0000256" key="1">
    <source>
        <dbReference type="ARBA" id="ARBA00004533"/>
    </source>
</evidence>
<dbReference type="RefSeq" id="WP_353897040.1">
    <property type="nucleotide sequence ID" value="NZ_JBEVCJ010000022.1"/>
</dbReference>
<dbReference type="PIRSF" id="PIRSF026649">
    <property type="entry name" value="MsbB"/>
    <property type="match status" value="1"/>
</dbReference>
<accession>A0ABV2BWZ0</accession>
<dbReference type="GO" id="GO:0016746">
    <property type="term" value="F:acyltransferase activity"/>
    <property type="evidence" value="ECO:0007669"/>
    <property type="project" value="UniProtKB-KW"/>
</dbReference>
<comment type="caution">
    <text evidence="7">The sequence shown here is derived from an EMBL/GenBank/DDBJ whole genome shotgun (WGS) entry which is preliminary data.</text>
</comment>
<keyword evidence="3" id="KW-0997">Cell inner membrane</keyword>
<proteinExistence type="predicted"/>
<protein>
    <submittedName>
        <fullName evidence="7">Lysophospholipid acyltransferase family protein</fullName>
    </submittedName>
</protein>
<sequence>MAYRDRTSTKIKGAILAQLVKLTYRLPKLMVFGFAYLVNLISRLTRSRSNRVIRQNLALCYPELSVPETEQLIKQIHFHNACLLSEFATAWLGRRDQILNQIGQIHHQSVIDDLLEQNKTVVVAVLHLGNWEYLWQWLQIHYPAFGMYQPSKFKQLDEIVLESRTKFGGKAHSTDPKGIMGLLKQLRQHGVMMILPDQAPREGAGIYTPFFGHPAYTMTLLHKLLIKSGATLVFGNSIRNTQQSCFDIHLEKASFDCHEPSVEVFNQQMNQQIEAIVRRWPAQYQWNYKRFKRQPEGKKIYD</sequence>
<dbReference type="Proteomes" id="UP001548189">
    <property type="component" value="Unassembled WGS sequence"/>
</dbReference>
<dbReference type="PANTHER" id="PTHR30606:SF10">
    <property type="entry name" value="PHOSPHATIDYLINOSITOL MANNOSIDE ACYLTRANSFERASE"/>
    <property type="match status" value="1"/>
</dbReference>
<evidence type="ECO:0000256" key="4">
    <source>
        <dbReference type="ARBA" id="ARBA00022679"/>
    </source>
</evidence>
<organism evidence="7 8">
    <name type="scientific">Aliikangiella maris</name>
    <dbReference type="NCBI Taxonomy" id="3162458"/>
    <lineage>
        <taxon>Bacteria</taxon>
        <taxon>Pseudomonadati</taxon>
        <taxon>Pseudomonadota</taxon>
        <taxon>Gammaproteobacteria</taxon>
        <taxon>Oceanospirillales</taxon>
        <taxon>Pleioneaceae</taxon>
        <taxon>Aliikangiella</taxon>
    </lineage>
</organism>
<keyword evidence="5" id="KW-0472">Membrane</keyword>
<evidence type="ECO:0000256" key="6">
    <source>
        <dbReference type="ARBA" id="ARBA00023315"/>
    </source>
</evidence>
<name>A0ABV2BWZ0_9GAMM</name>
<dbReference type="EMBL" id="JBEVCJ010000022">
    <property type="protein sequence ID" value="MET1256454.1"/>
    <property type="molecule type" value="Genomic_DNA"/>
</dbReference>
<dbReference type="Pfam" id="PF03279">
    <property type="entry name" value="Lip_A_acyltrans"/>
    <property type="match status" value="1"/>
</dbReference>
<evidence type="ECO:0000256" key="3">
    <source>
        <dbReference type="ARBA" id="ARBA00022519"/>
    </source>
</evidence>
<reference evidence="7 8" key="1">
    <citation type="submission" date="2024-06" db="EMBL/GenBank/DDBJ databases">
        <authorList>
            <person name="Li F."/>
        </authorList>
    </citation>
    <scope>NUCLEOTIDE SEQUENCE [LARGE SCALE GENOMIC DNA]</scope>
    <source>
        <strain evidence="7 8">GXAS 311</strain>
    </source>
</reference>
<gene>
    <name evidence="7" type="ORF">ABVT43_15040</name>
</gene>
<dbReference type="InterPro" id="IPR004960">
    <property type="entry name" value="LipA_acyltrans"/>
</dbReference>